<feature type="compositionally biased region" description="Basic and acidic residues" evidence="1">
    <location>
        <begin position="161"/>
        <end position="170"/>
    </location>
</feature>
<evidence type="ECO:0000313" key="4">
    <source>
        <dbReference type="Proteomes" id="UP000233837"/>
    </source>
</evidence>
<reference evidence="3 4" key="2">
    <citation type="journal article" date="2017" name="Nature">
        <title>The Apostasia genome and the evolution of orchids.</title>
        <authorList>
            <person name="Zhang G.Q."/>
            <person name="Liu K.W."/>
            <person name="Li Z."/>
            <person name="Lohaus R."/>
            <person name="Hsiao Y.Y."/>
            <person name="Niu S.C."/>
            <person name="Wang J.Y."/>
            <person name="Lin Y.C."/>
            <person name="Xu Q."/>
            <person name="Chen L.J."/>
            <person name="Yoshida K."/>
            <person name="Fujiwara S."/>
            <person name="Wang Z.W."/>
            <person name="Zhang Y.Q."/>
            <person name="Mitsuda N."/>
            <person name="Wang M."/>
            <person name="Liu G.H."/>
            <person name="Pecoraro L."/>
            <person name="Huang H.X."/>
            <person name="Xiao X.J."/>
            <person name="Lin M."/>
            <person name="Wu X.Y."/>
            <person name="Wu W.L."/>
            <person name="Chen Y.Y."/>
            <person name="Chang S.B."/>
            <person name="Sakamoto S."/>
            <person name="Ohme-Takagi M."/>
            <person name="Yagi M."/>
            <person name="Zeng S.J."/>
            <person name="Shen C.Y."/>
            <person name="Yeh C.M."/>
            <person name="Luo Y.B."/>
            <person name="Tsai W.C."/>
            <person name="Van de Peer Y."/>
            <person name="Liu Z.J."/>
        </authorList>
    </citation>
    <scope>NUCLEOTIDE SEQUENCE [LARGE SCALE GENOMIC DNA]</scope>
    <source>
        <tissue evidence="3">The whole plant</tissue>
    </source>
</reference>
<keyword evidence="4" id="KW-1185">Reference proteome</keyword>
<name>A0A2I0X5E1_9ASPA</name>
<protein>
    <submittedName>
        <fullName evidence="3">Uncharacterized protein</fullName>
    </submittedName>
</protein>
<evidence type="ECO:0000313" key="3">
    <source>
        <dbReference type="EMBL" id="PKU83111.1"/>
    </source>
</evidence>
<sequence>MNSRKCTALATSSWGLDAKLMCLEVVKKHTEFTLFKEKKIHCEMVNSAKWRKKFFFILSIEGCLLAAFLQAPLQFQHKMPAINSPERTRPRRSNNQVAHYTIPLSRSPYPAQHTTSVETEESPFSERVACYLEKDAKRCWRVASQGQDERRGAGSSFQGMDGRRLSSETP</sequence>
<reference evidence="3 4" key="1">
    <citation type="journal article" date="2016" name="Sci. Rep.">
        <title>The Dendrobium catenatum Lindl. genome sequence provides insights into polysaccharide synthase, floral development and adaptive evolution.</title>
        <authorList>
            <person name="Zhang G.Q."/>
            <person name="Xu Q."/>
            <person name="Bian C."/>
            <person name="Tsai W.C."/>
            <person name="Yeh C.M."/>
            <person name="Liu K.W."/>
            <person name="Yoshida K."/>
            <person name="Zhang L.S."/>
            <person name="Chang S.B."/>
            <person name="Chen F."/>
            <person name="Shi Y."/>
            <person name="Su Y.Y."/>
            <person name="Zhang Y.Q."/>
            <person name="Chen L.J."/>
            <person name="Yin Y."/>
            <person name="Lin M."/>
            <person name="Huang H."/>
            <person name="Deng H."/>
            <person name="Wang Z.W."/>
            <person name="Zhu S.L."/>
            <person name="Zhao X."/>
            <person name="Deng C."/>
            <person name="Niu S.C."/>
            <person name="Huang J."/>
            <person name="Wang M."/>
            <person name="Liu G.H."/>
            <person name="Yang H.J."/>
            <person name="Xiao X.J."/>
            <person name="Hsiao Y.Y."/>
            <person name="Wu W.L."/>
            <person name="Chen Y.Y."/>
            <person name="Mitsuda N."/>
            <person name="Ohme-Takagi M."/>
            <person name="Luo Y.B."/>
            <person name="Van de Peer Y."/>
            <person name="Liu Z.J."/>
        </authorList>
    </citation>
    <scope>NUCLEOTIDE SEQUENCE [LARGE SCALE GENOMIC DNA]</scope>
    <source>
        <tissue evidence="3">The whole plant</tissue>
    </source>
</reference>
<dbReference type="Proteomes" id="UP000233837">
    <property type="component" value="Unassembled WGS sequence"/>
</dbReference>
<keyword evidence="2" id="KW-0812">Transmembrane</keyword>
<gene>
    <name evidence="3" type="ORF">MA16_Dca007769</name>
</gene>
<evidence type="ECO:0000256" key="1">
    <source>
        <dbReference type="SAM" id="MobiDB-lite"/>
    </source>
</evidence>
<feature type="region of interest" description="Disordered" evidence="1">
    <location>
        <begin position="142"/>
        <end position="170"/>
    </location>
</feature>
<evidence type="ECO:0000256" key="2">
    <source>
        <dbReference type="SAM" id="Phobius"/>
    </source>
</evidence>
<dbReference type="EMBL" id="KZ502136">
    <property type="protein sequence ID" value="PKU83111.1"/>
    <property type="molecule type" value="Genomic_DNA"/>
</dbReference>
<organism evidence="3 4">
    <name type="scientific">Dendrobium catenatum</name>
    <dbReference type="NCBI Taxonomy" id="906689"/>
    <lineage>
        <taxon>Eukaryota</taxon>
        <taxon>Viridiplantae</taxon>
        <taxon>Streptophyta</taxon>
        <taxon>Embryophyta</taxon>
        <taxon>Tracheophyta</taxon>
        <taxon>Spermatophyta</taxon>
        <taxon>Magnoliopsida</taxon>
        <taxon>Liliopsida</taxon>
        <taxon>Asparagales</taxon>
        <taxon>Orchidaceae</taxon>
        <taxon>Epidendroideae</taxon>
        <taxon>Malaxideae</taxon>
        <taxon>Dendrobiinae</taxon>
        <taxon>Dendrobium</taxon>
    </lineage>
</organism>
<feature type="transmembrane region" description="Helical" evidence="2">
    <location>
        <begin position="54"/>
        <end position="73"/>
    </location>
</feature>
<keyword evidence="2" id="KW-0472">Membrane</keyword>
<proteinExistence type="predicted"/>
<keyword evidence="2" id="KW-1133">Transmembrane helix</keyword>
<dbReference type="AlphaFoldDB" id="A0A2I0X5E1"/>
<accession>A0A2I0X5E1</accession>